<dbReference type="InterPro" id="IPR036882">
    <property type="entry name" value="Alba-like_dom_sf"/>
</dbReference>
<name>A0A9P0EVK8_BEMTA</name>
<dbReference type="KEGG" id="btab:109034069"/>
<dbReference type="GO" id="GO:0000172">
    <property type="term" value="C:ribonuclease MRP complex"/>
    <property type="evidence" value="ECO:0007669"/>
    <property type="project" value="InterPro"/>
</dbReference>
<evidence type="ECO:0000256" key="2">
    <source>
        <dbReference type="ARBA" id="ARBA00004604"/>
    </source>
</evidence>
<dbReference type="GO" id="GO:0005655">
    <property type="term" value="C:nucleolar ribonuclease P complex"/>
    <property type="evidence" value="ECO:0007669"/>
    <property type="project" value="InterPro"/>
</dbReference>
<evidence type="ECO:0000313" key="13">
    <source>
        <dbReference type="Proteomes" id="UP001152759"/>
    </source>
</evidence>
<dbReference type="GO" id="GO:0003676">
    <property type="term" value="F:nucleic acid binding"/>
    <property type="evidence" value="ECO:0007669"/>
    <property type="project" value="InterPro"/>
</dbReference>
<dbReference type="Gene3D" id="3.30.110.20">
    <property type="entry name" value="Alba-like domain"/>
    <property type="match status" value="1"/>
</dbReference>
<evidence type="ECO:0000256" key="7">
    <source>
        <dbReference type="ARBA" id="ARBA00023242"/>
    </source>
</evidence>
<keyword evidence="5 11" id="KW-0698">rRNA processing</keyword>
<evidence type="ECO:0000256" key="5">
    <source>
        <dbReference type="ARBA" id="ARBA00022552"/>
    </source>
</evidence>
<comment type="similarity">
    <text evidence="3 11">Belongs to the histone-like Alba family.</text>
</comment>
<comment type="subcellular location">
    <subcellularLocation>
        <location evidence="1">Cytoplasmic granule</location>
    </subcellularLocation>
    <subcellularLocation>
        <location evidence="2 11">Nucleus</location>
        <location evidence="2 11">Nucleolus</location>
    </subcellularLocation>
</comment>
<dbReference type="InterPro" id="IPR014612">
    <property type="entry name" value="Pop7/Rpp20"/>
</dbReference>
<dbReference type="PANTHER" id="PTHR15314">
    <property type="entry name" value="RIBONUCLEASE P PROTEIN SUBUNIT P20"/>
    <property type="match status" value="1"/>
</dbReference>
<keyword evidence="6 11" id="KW-0819">tRNA processing</keyword>
<gene>
    <name evidence="12" type="ORF">BEMITA_LOCUS628</name>
</gene>
<dbReference type="GO" id="GO:0001682">
    <property type="term" value="P:tRNA 5'-leader removal"/>
    <property type="evidence" value="ECO:0007669"/>
    <property type="project" value="InterPro"/>
</dbReference>
<evidence type="ECO:0000313" key="12">
    <source>
        <dbReference type="EMBL" id="CAH0380925.1"/>
    </source>
</evidence>
<dbReference type="EMBL" id="OU963862">
    <property type="protein sequence ID" value="CAH0380925.1"/>
    <property type="molecule type" value="Genomic_DNA"/>
</dbReference>
<dbReference type="GO" id="GO:0006364">
    <property type="term" value="P:rRNA processing"/>
    <property type="evidence" value="ECO:0007669"/>
    <property type="project" value="UniProtKB-KW"/>
</dbReference>
<dbReference type="AlphaFoldDB" id="A0A9P0EVK8"/>
<evidence type="ECO:0000256" key="9">
    <source>
        <dbReference type="ARBA" id="ARBA00064615"/>
    </source>
</evidence>
<dbReference type="OrthoDB" id="416729at2759"/>
<protein>
    <recommendedName>
        <fullName evidence="10 11">Ribonuclease P protein subunit p20</fullName>
        <shortName evidence="11">RNaseP protein p20</shortName>
    </recommendedName>
</protein>
<evidence type="ECO:0000256" key="1">
    <source>
        <dbReference type="ARBA" id="ARBA00004463"/>
    </source>
</evidence>
<dbReference type="GO" id="GO:0004526">
    <property type="term" value="F:ribonuclease P activity"/>
    <property type="evidence" value="ECO:0007669"/>
    <property type="project" value="UniProtKB-UniRule"/>
</dbReference>
<keyword evidence="13" id="KW-1185">Reference proteome</keyword>
<organism evidence="12 13">
    <name type="scientific">Bemisia tabaci</name>
    <name type="common">Sweetpotato whitefly</name>
    <name type="synonym">Aleurodes tabaci</name>
    <dbReference type="NCBI Taxonomy" id="7038"/>
    <lineage>
        <taxon>Eukaryota</taxon>
        <taxon>Metazoa</taxon>
        <taxon>Ecdysozoa</taxon>
        <taxon>Arthropoda</taxon>
        <taxon>Hexapoda</taxon>
        <taxon>Insecta</taxon>
        <taxon>Pterygota</taxon>
        <taxon>Neoptera</taxon>
        <taxon>Paraneoptera</taxon>
        <taxon>Hemiptera</taxon>
        <taxon>Sternorrhyncha</taxon>
        <taxon>Aleyrodoidea</taxon>
        <taxon>Aleyrodidae</taxon>
        <taxon>Aleyrodinae</taxon>
        <taxon>Bemisia</taxon>
    </lineage>
</organism>
<dbReference type="Pfam" id="PF12328">
    <property type="entry name" value="Rpp20"/>
    <property type="match status" value="1"/>
</dbReference>
<comment type="function">
    <text evidence="8 11">Component of ribonuclease P, a ribonucleoprotein complex that generates mature tRNA molecules by cleaving their 5'-ends. Also a component of the MRP ribonuclease complex, which cleaves pre-rRNA sequences.</text>
</comment>
<dbReference type="FunFam" id="3.30.110.20:FF:000002">
    <property type="entry name" value="Ribonuclease P protein subunit p20"/>
    <property type="match status" value="1"/>
</dbReference>
<evidence type="ECO:0000256" key="8">
    <source>
        <dbReference type="ARBA" id="ARBA00053284"/>
    </source>
</evidence>
<dbReference type="PANTHER" id="PTHR15314:SF1">
    <property type="entry name" value="RIBONUCLEASE P PROTEIN SUBUNIT P20"/>
    <property type="match status" value="1"/>
</dbReference>
<proteinExistence type="inferred from homology"/>
<evidence type="ECO:0000256" key="4">
    <source>
        <dbReference type="ARBA" id="ARBA00022490"/>
    </source>
</evidence>
<accession>A0A9P0EVK8</accession>
<evidence type="ECO:0000256" key="3">
    <source>
        <dbReference type="ARBA" id="ARBA00008018"/>
    </source>
</evidence>
<dbReference type="PIRSF" id="PIRSF036572">
    <property type="entry name" value="RPP20"/>
    <property type="match status" value="1"/>
</dbReference>
<evidence type="ECO:0000256" key="11">
    <source>
        <dbReference type="PIRNR" id="PIRNR036572"/>
    </source>
</evidence>
<sequence length="121" mass="13872">MDHARKKRPPPRGEKKENEFYVTNKSDFKGQLSKCEKLLSSENSFVILHGLGHAVLRTISLALELQRTHYDTLEIHVNTSTIDLVDDLEPLNDESEYEVQTRQNSAVHILIKSTVKSKDKK</sequence>
<evidence type="ECO:0000256" key="6">
    <source>
        <dbReference type="ARBA" id="ARBA00022694"/>
    </source>
</evidence>
<reference evidence="12" key="1">
    <citation type="submission" date="2021-12" db="EMBL/GenBank/DDBJ databases">
        <authorList>
            <person name="King R."/>
        </authorList>
    </citation>
    <scope>NUCLEOTIDE SEQUENCE</scope>
</reference>
<keyword evidence="7 11" id="KW-0539">Nucleus</keyword>
<evidence type="ECO:0000256" key="10">
    <source>
        <dbReference type="ARBA" id="ARBA00068472"/>
    </source>
</evidence>
<keyword evidence="4" id="KW-0963">Cytoplasm</keyword>
<dbReference type="Proteomes" id="UP001152759">
    <property type="component" value="Chromosome 1"/>
</dbReference>
<dbReference type="SUPFAM" id="SSF82704">
    <property type="entry name" value="AlbA-like"/>
    <property type="match status" value="1"/>
</dbReference>
<comment type="subunit">
    <text evidence="9">Component of nuclear RNase P and RNase MRP complexes. RNase P consists of a catalytic RNA moiety and 10 different protein chains; POP1, POP4, POP5, POP7, RPP14, RPP21, RPP25, RPP30, RPP38 and RPP40. Within the RNase P complex, POP1, POP7 and RPP25 form the 'finger' subcomplex, POP5, RPP14, RPP40 and homodimeric RPP30 form the 'palm' subcomplex, and RPP21, POP4 and RPP38 form the 'wrist' subcomplex. All subunits of the RNase P complex interact with the catalytic RNA. Several subunits of RNase P are also part of the RNase MRP complex. RNase MRP consists of a catalytic RNA moiety and about 8 protein subunits; POP1, POP7, RPP25, RPP30, RPP38, RPP40 and possibly also POP4 and POP5. Interacts with SMN1. POP7 forms a heterodimer with RPP25 that binds to the P3 stem loop of the catalytic RNA.</text>
</comment>